<dbReference type="AlphaFoldDB" id="A0A5E4QBA0"/>
<evidence type="ECO:0008006" key="3">
    <source>
        <dbReference type="Google" id="ProtNLM"/>
    </source>
</evidence>
<name>A0A5E4QBA0_9NEOP</name>
<dbReference type="GO" id="GO:0017171">
    <property type="term" value="F:serine hydrolase activity"/>
    <property type="evidence" value="ECO:0007669"/>
    <property type="project" value="TreeGrafter"/>
</dbReference>
<gene>
    <name evidence="1" type="ORF">LSINAPIS_LOCUS6808</name>
</gene>
<accession>A0A5E4QBA0</accession>
<dbReference type="PANTHER" id="PTHR20908:SF1">
    <property type="entry name" value="LD15586P"/>
    <property type="match status" value="1"/>
</dbReference>
<dbReference type="PANTHER" id="PTHR20908">
    <property type="entry name" value="LD15586P"/>
    <property type="match status" value="1"/>
</dbReference>
<evidence type="ECO:0000313" key="1">
    <source>
        <dbReference type="EMBL" id="VVC94985.1"/>
    </source>
</evidence>
<dbReference type="InterPro" id="IPR008547">
    <property type="entry name" value="DUF829_TMEM53"/>
</dbReference>
<organism evidence="1 2">
    <name type="scientific">Leptidea sinapis</name>
    <dbReference type="NCBI Taxonomy" id="189913"/>
    <lineage>
        <taxon>Eukaryota</taxon>
        <taxon>Metazoa</taxon>
        <taxon>Ecdysozoa</taxon>
        <taxon>Arthropoda</taxon>
        <taxon>Hexapoda</taxon>
        <taxon>Insecta</taxon>
        <taxon>Pterygota</taxon>
        <taxon>Neoptera</taxon>
        <taxon>Endopterygota</taxon>
        <taxon>Lepidoptera</taxon>
        <taxon>Glossata</taxon>
        <taxon>Ditrysia</taxon>
        <taxon>Papilionoidea</taxon>
        <taxon>Pieridae</taxon>
        <taxon>Dismorphiinae</taxon>
        <taxon>Leptidea</taxon>
    </lineage>
</organism>
<evidence type="ECO:0000313" key="2">
    <source>
        <dbReference type="Proteomes" id="UP000324832"/>
    </source>
</evidence>
<dbReference type="EMBL" id="FZQP02002192">
    <property type="protein sequence ID" value="VVC94985.1"/>
    <property type="molecule type" value="Genomic_DNA"/>
</dbReference>
<dbReference type="SUPFAM" id="SSF53474">
    <property type="entry name" value="alpha/beta-Hydrolases"/>
    <property type="match status" value="1"/>
</dbReference>
<reference evidence="1 2" key="1">
    <citation type="submission" date="2017-07" db="EMBL/GenBank/DDBJ databases">
        <authorList>
            <person name="Talla V."/>
            <person name="Backstrom N."/>
        </authorList>
    </citation>
    <scope>NUCLEOTIDE SEQUENCE [LARGE SCALE GENOMIC DNA]</scope>
</reference>
<sequence>MASVRRSIWIGIKCAELTRAKKNSIPLVSCLSTVLHSRSVYTKSITKEIHHISNTDKELDSGKLDKLINRPTCIILNWLLASRKAVMKYADLYLAEGFDVITVNCRPWQLVWPKRGAQVIGMDLLKVMASSDVTYVVHGFSVGGYVWSEAMVQAMKDSQRYQPVLDRVKAQVWDSPADITEVPVGIPWAMFPNNRPAQLATRALIKLYLKAFYNIATVHYERACNLFYRTPCTAPGLFLLSSKDPVGKEERIRRACDIWINMGIKCTLQCWPDSPHVLHYLKHQDEYVALVRKHLHDNVKELKQLS</sequence>
<dbReference type="InterPro" id="IPR029058">
    <property type="entry name" value="AB_hydrolase_fold"/>
</dbReference>
<proteinExistence type="predicted"/>
<dbReference type="Pfam" id="PF05705">
    <property type="entry name" value="DUF829"/>
    <property type="match status" value="1"/>
</dbReference>
<protein>
    <recommendedName>
        <fullName evidence="3">AB hydrolase-1 domain-containing protein</fullName>
    </recommendedName>
</protein>
<dbReference type="Proteomes" id="UP000324832">
    <property type="component" value="Unassembled WGS sequence"/>
</dbReference>
<keyword evidence="2" id="KW-1185">Reference proteome</keyword>
<dbReference type="Gene3D" id="3.40.50.1820">
    <property type="entry name" value="alpha/beta hydrolase"/>
    <property type="match status" value="1"/>
</dbReference>